<evidence type="ECO:0000256" key="1">
    <source>
        <dbReference type="SAM" id="MobiDB-lite"/>
    </source>
</evidence>
<gene>
    <name evidence="2" type="ORF">BG844_37855</name>
</gene>
<feature type="region of interest" description="Disordered" evidence="1">
    <location>
        <begin position="71"/>
        <end position="190"/>
    </location>
</feature>
<feature type="compositionally biased region" description="Low complexity" evidence="1">
    <location>
        <begin position="80"/>
        <end position="102"/>
    </location>
</feature>
<evidence type="ECO:0000313" key="3">
    <source>
        <dbReference type="Proteomes" id="UP000182486"/>
    </source>
</evidence>
<sequence>MVVIWVTARSAVSLSVFLIVFRPSRSTRRLKICWIARRVAAIRPPAAGVAAPSVRVTATAMPISSMRNRPISTHASSFAPSMSQPHSSTSLPSSSAICTSPSRGASSPAATRPHAPMKASATPLTPAPPKPAITRPAASYASSRGIASRPAMAYHRSATSQVAFSSPSGQSKPTTHSSASYAHPGTSNGQ</sequence>
<name>A0A1K0GB46_9ACTN</name>
<keyword evidence="3" id="KW-1185">Reference proteome</keyword>
<accession>A0A1K0GB46</accession>
<dbReference type="EMBL" id="MEIA01000574">
    <property type="protein sequence ID" value="OJF09390.1"/>
    <property type="molecule type" value="Genomic_DNA"/>
</dbReference>
<dbReference type="Proteomes" id="UP000182486">
    <property type="component" value="Unassembled WGS sequence"/>
</dbReference>
<protein>
    <submittedName>
        <fullName evidence="2">Uncharacterized protein</fullName>
    </submittedName>
</protein>
<feature type="compositionally biased region" description="Polar residues" evidence="1">
    <location>
        <begin position="157"/>
        <end position="190"/>
    </location>
</feature>
<reference evidence="2 3" key="1">
    <citation type="submission" date="2016-09" db="EMBL/GenBank/DDBJ databases">
        <title>Couchioplanes caeruleus draft genome sequence.</title>
        <authorList>
            <person name="Sheehan J."/>
            <person name="Caffrey P."/>
        </authorList>
    </citation>
    <scope>NUCLEOTIDE SEQUENCE [LARGE SCALE GENOMIC DNA]</scope>
    <source>
        <strain evidence="2 3">DSM 43634</strain>
    </source>
</reference>
<proteinExistence type="predicted"/>
<dbReference type="AlphaFoldDB" id="A0A1K0GB46"/>
<evidence type="ECO:0000313" key="2">
    <source>
        <dbReference type="EMBL" id="OJF09390.1"/>
    </source>
</evidence>
<organism evidence="2 3">
    <name type="scientific">Couchioplanes caeruleus subsp. caeruleus</name>
    <dbReference type="NCBI Taxonomy" id="56427"/>
    <lineage>
        <taxon>Bacteria</taxon>
        <taxon>Bacillati</taxon>
        <taxon>Actinomycetota</taxon>
        <taxon>Actinomycetes</taxon>
        <taxon>Micromonosporales</taxon>
        <taxon>Micromonosporaceae</taxon>
        <taxon>Couchioplanes</taxon>
    </lineage>
</organism>
<comment type="caution">
    <text evidence="2">The sequence shown here is derived from an EMBL/GenBank/DDBJ whole genome shotgun (WGS) entry which is preliminary data.</text>
</comment>